<organism evidence="2">
    <name type="scientific">Meiothermus ruber</name>
    <dbReference type="NCBI Taxonomy" id="277"/>
    <lineage>
        <taxon>Bacteria</taxon>
        <taxon>Thermotogati</taxon>
        <taxon>Deinococcota</taxon>
        <taxon>Deinococci</taxon>
        <taxon>Thermales</taxon>
        <taxon>Thermaceae</taxon>
        <taxon>Meiothermus</taxon>
    </lineage>
</organism>
<dbReference type="RefSeq" id="WP_409658158.1">
    <property type="nucleotide sequence ID" value="NZ_JBKBUW010000057.1"/>
</dbReference>
<evidence type="ECO:0000313" key="2">
    <source>
        <dbReference type="EMBL" id="HFG19417.1"/>
    </source>
</evidence>
<proteinExistence type="predicted"/>
<dbReference type="Pfam" id="PF00126">
    <property type="entry name" value="HTH_1"/>
    <property type="match status" value="1"/>
</dbReference>
<dbReference type="PANTHER" id="PTHR30432:SF1">
    <property type="entry name" value="DNA-BINDING TRANSCRIPTIONAL DUAL REGULATOR MODE"/>
    <property type="match status" value="1"/>
</dbReference>
<dbReference type="InterPro" id="IPR051815">
    <property type="entry name" value="Molybdate_resp_trans_reg"/>
</dbReference>
<gene>
    <name evidence="2" type="ORF">ENS82_01685</name>
</gene>
<dbReference type="GO" id="GO:0003700">
    <property type="term" value="F:DNA-binding transcription factor activity"/>
    <property type="evidence" value="ECO:0007669"/>
    <property type="project" value="InterPro"/>
</dbReference>
<protein>
    <submittedName>
        <fullName evidence="2">LysR family transcriptional regulator</fullName>
    </submittedName>
</protein>
<evidence type="ECO:0000259" key="1">
    <source>
        <dbReference type="Pfam" id="PF00126"/>
    </source>
</evidence>
<dbReference type="SUPFAM" id="SSF46785">
    <property type="entry name" value="Winged helix' DNA-binding domain"/>
    <property type="match status" value="1"/>
</dbReference>
<comment type="caution">
    <text evidence="2">The sequence shown here is derived from an EMBL/GenBank/DDBJ whole genome shotgun (WGS) entry which is preliminary data.</text>
</comment>
<accession>A0A7C3H9F7</accession>
<name>A0A7C3H9F7_MEIRU</name>
<dbReference type="InterPro" id="IPR036388">
    <property type="entry name" value="WH-like_DNA-bd_sf"/>
</dbReference>
<dbReference type="PANTHER" id="PTHR30432">
    <property type="entry name" value="TRANSCRIPTIONAL REGULATOR MODE"/>
    <property type="match status" value="1"/>
</dbReference>
<dbReference type="AlphaFoldDB" id="A0A7C3H9F7"/>
<dbReference type="Gene3D" id="1.10.10.10">
    <property type="entry name" value="Winged helix-like DNA-binding domain superfamily/Winged helix DNA-binding domain"/>
    <property type="match status" value="1"/>
</dbReference>
<reference evidence="2" key="1">
    <citation type="journal article" date="2020" name="mSystems">
        <title>Genome- and Community-Level Interaction Insights into Carbon Utilization and Element Cycling Functions of Hydrothermarchaeota in Hydrothermal Sediment.</title>
        <authorList>
            <person name="Zhou Z."/>
            <person name="Liu Y."/>
            <person name="Xu W."/>
            <person name="Pan J."/>
            <person name="Luo Z.H."/>
            <person name="Li M."/>
        </authorList>
    </citation>
    <scope>NUCLEOTIDE SEQUENCE [LARGE SCALE GENOMIC DNA]</scope>
    <source>
        <strain evidence="2">SpSt-524</strain>
    </source>
</reference>
<sequence length="128" mass="14346">MRLRTKFWLESESGDFMLGPGTLRLLLAVAEQGSLKAGARLVGLSYRTAWDRLKKAEEGLGFALLERFSGGERGGGSSLTSDALELVERYRRFMSSAQGVLEAHFAEAFEGWQEFKADMHNENKKTRK</sequence>
<dbReference type="InterPro" id="IPR000847">
    <property type="entry name" value="LysR_HTH_N"/>
</dbReference>
<dbReference type="InterPro" id="IPR036390">
    <property type="entry name" value="WH_DNA-bd_sf"/>
</dbReference>
<dbReference type="EMBL" id="DSWI01000008">
    <property type="protein sequence ID" value="HFG19417.1"/>
    <property type="molecule type" value="Genomic_DNA"/>
</dbReference>
<feature type="domain" description="HTH lysR-type" evidence="1">
    <location>
        <begin position="23"/>
        <end position="81"/>
    </location>
</feature>